<dbReference type="RefSeq" id="WP_044673616.1">
    <property type="nucleotide sequence ID" value="NZ_CEFF01000156.1"/>
</dbReference>
<protein>
    <submittedName>
        <fullName evidence="5">Integrase</fullName>
    </submittedName>
</protein>
<dbReference type="CDD" id="cd01189">
    <property type="entry name" value="INT_ICEBs1_C_like"/>
    <property type="match status" value="1"/>
</dbReference>
<evidence type="ECO:0000313" key="5">
    <source>
        <dbReference type="EMBL" id="CYU90895.1"/>
    </source>
</evidence>
<evidence type="ECO:0000256" key="1">
    <source>
        <dbReference type="ARBA" id="ARBA00008857"/>
    </source>
</evidence>
<dbReference type="InterPro" id="IPR025269">
    <property type="entry name" value="SAM-like_dom"/>
</dbReference>
<evidence type="ECO:0000313" key="6">
    <source>
        <dbReference type="Proteomes" id="UP000072618"/>
    </source>
</evidence>
<dbReference type="PANTHER" id="PTHR30349:SF64">
    <property type="entry name" value="PROPHAGE INTEGRASE INTD-RELATED"/>
    <property type="match status" value="1"/>
</dbReference>
<evidence type="ECO:0000256" key="3">
    <source>
        <dbReference type="ARBA" id="ARBA00023172"/>
    </source>
</evidence>
<dbReference type="InterPro" id="IPR013762">
    <property type="entry name" value="Integrase-like_cat_sf"/>
</dbReference>
<dbReference type="Gene3D" id="1.10.443.10">
    <property type="entry name" value="Intergrase catalytic core"/>
    <property type="match status" value="1"/>
</dbReference>
<dbReference type="SUPFAM" id="SSF56349">
    <property type="entry name" value="DNA breaking-rejoining enzymes"/>
    <property type="match status" value="1"/>
</dbReference>
<dbReference type="GO" id="GO:0003677">
    <property type="term" value="F:DNA binding"/>
    <property type="evidence" value="ECO:0007669"/>
    <property type="project" value="UniProtKB-KW"/>
</dbReference>
<dbReference type="EMBL" id="FIGJ01000021">
    <property type="protein sequence ID" value="CYU90895.1"/>
    <property type="molecule type" value="Genomic_DNA"/>
</dbReference>
<dbReference type="Pfam" id="PF14657">
    <property type="entry name" value="Arm-DNA-bind_4"/>
    <property type="match status" value="1"/>
</dbReference>
<dbReference type="GO" id="GO:0015074">
    <property type="term" value="P:DNA integration"/>
    <property type="evidence" value="ECO:0007669"/>
    <property type="project" value="InterPro"/>
</dbReference>
<dbReference type="PROSITE" id="PS51898">
    <property type="entry name" value="TYR_RECOMBINASE"/>
    <property type="match status" value="1"/>
</dbReference>
<name>A0A0Z8G2Q3_STRSU</name>
<feature type="domain" description="Tyr recombinase" evidence="4">
    <location>
        <begin position="164"/>
        <end position="346"/>
    </location>
</feature>
<gene>
    <name evidence="5" type="primary">Int-Tn_4</name>
    <name evidence="5" type="ORF">ERS132394_01717</name>
</gene>
<sequence length="362" mass="42161">MAYFRKRDNGWEYRISYKAPDGSFKQKSKGGFATKKLAQSAASKAERLLNNNVFVDDKQTFLDYYHNWAEIHKKPNVTPVTWKKYQHTESKVKLYFKDTKLTEITNSMYQQVLNQFASTHTQETVEKFHYQVKAAVKMAVHEGIIERNFCDFAIIRSSVESFAKETKFLEMEEYIDLIRQTRKKIKYHSYAIIYLIAVTGMRFAEAVGLTWDDIDFENGLIDINKTYNYNTTFDFAPTKNSSSMRKVPIDDQTINLLIEYKEKYWIENDQNRIFASVSNAAANKTIKKIVGRNVHIHSLRHTYASYLITQGVELISISQLLGHENLNITLKVYAHQLESLKEKSNDKVRKIFEKFGADLGQT</sequence>
<dbReference type="GO" id="GO:0006310">
    <property type="term" value="P:DNA recombination"/>
    <property type="evidence" value="ECO:0007669"/>
    <property type="project" value="UniProtKB-KW"/>
</dbReference>
<dbReference type="Pfam" id="PF00589">
    <property type="entry name" value="Phage_integrase"/>
    <property type="match status" value="1"/>
</dbReference>
<dbReference type="InterPro" id="IPR050090">
    <property type="entry name" value="Tyrosine_recombinase_XerCD"/>
</dbReference>
<keyword evidence="3" id="KW-0233">DNA recombination</keyword>
<dbReference type="InterPro" id="IPR010998">
    <property type="entry name" value="Integrase_recombinase_N"/>
</dbReference>
<dbReference type="Pfam" id="PF13102">
    <property type="entry name" value="Phage_int_SAM_5"/>
    <property type="match status" value="1"/>
</dbReference>
<dbReference type="PANTHER" id="PTHR30349">
    <property type="entry name" value="PHAGE INTEGRASE-RELATED"/>
    <property type="match status" value="1"/>
</dbReference>
<proteinExistence type="inferred from homology"/>
<dbReference type="InterPro" id="IPR028259">
    <property type="entry name" value="AP2-like_int_N"/>
</dbReference>
<dbReference type="InterPro" id="IPR002104">
    <property type="entry name" value="Integrase_catalytic"/>
</dbReference>
<comment type="similarity">
    <text evidence="1">Belongs to the 'phage' integrase family.</text>
</comment>
<dbReference type="AlphaFoldDB" id="A0A0Z8G2Q3"/>
<dbReference type="InterPro" id="IPR011010">
    <property type="entry name" value="DNA_brk_join_enz"/>
</dbReference>
<reference evidence="5 6" key="1">
    <citation type="submission" date="2016-02" db="EMBL/GenBank/DDBJ databases">
        <authorList>
            <consortium name="Pathogen Informatics"/>
        </authorList>
    </citation>
    <scope>NUCLEOTIDE SEQUENCE [LARGE SCALE GENOMIC DNA]</scope>
    <source>
        <strain evidence="5 6">LSS32</strain>
    </source>
</reference>
<evidence type="ECO:0000256" key="2">
    <source>
        <dbReference type="ARBA" id="ARBA00023125"/>
    </source>
</evidence>
<accession>A0A0Z8G2Q3</accession>
<dbReference type="Gene3D" id="1.10.150.130">
    <property type="match status" value="1"/>
</dbReference>
<keyword evidence="2" id="KW-0238">DNA-binding</keyword>
<dbReference type="Proteomes" id="UP000072618">
    <property type="component" value="Unassembled WGS sequence"/>
</dbReference>
<organism evidence="5 6">
    <name type="scientific">Streptococcus suis</name>
    <dbReference type="NCBI Taxonomy" id="1307"/>
    <lineage>
        <taxon>Bacteria</taxon>
        <taxon>Bacillati</taxon>
        <taxon>Bacillota</taxon>
        <taxon>Bacilli</taxon>
        <taxon>Lactobacillales</taxon>
        <taxon>Streptococcaceae</taxon>
        <taxon>Streptococcus</taxon>
    </lineage>
</organism>
<evidence type="ECO:0000259" key="4">
    <source>
        <dbReference type="PROSITE" id="PS51898"/>
    </source>
</evidence>